<reference evidence="5 6" key="1">
    <citation type="journal article" date="2024" name="Arch. Microbiol.">
        <title>Corallococcus caeni sp. nov., a novel myxobacterium isolated from activated sludge.</title>
        <authorList>
            <person name="Tomita S."/>
            <person name="Nakai R."/>
            <person name="Kuroda K."/>
            <person name="Kurashita H."/>
            <person name="Hatamoto M."/>
            <person name="Yamaguchi T."/>
            <person name="Narihiro T."/>
        </authorList>
    </citation>
    <scope>NUCLEOTIDE SEQUENCE [LARGE SCALE GENOMIC DNA]</scope>
    <source>
        <strain evidence="5 6">NO1</strain>
    </source>
</reference>
<name>A0ABQ6QIW0_9BACT</name>
<keyword evidence="6" id="KW-1185">Reference proteome</keyword>
<dbReference type="InterPro" id="IPR026170">
    <property type="entry name" value="FAM173A/B"/>
</dbReference>
<feature type="domain" description="DOT1" evidence="4">
    <location>
        <begin position="78"/>
        <end position="133"/>
    </location>
</feature>
<comment type="caution">
    <text evidence="5">The sequence shown here is derived from an EMBL/GenBank/DDBJ whole genome shotgun (WGS) entry which is preliminary data.</text>
</comment>
<dbReference type="PANTHER" id="PTHR13610">
    <property type="entry name" value="METHYLTRANSFERASE DOMAIN-CONTAINING PROTEIN"/>
    <property type="match status" value="1"/>
</dbReference>
<dbReference type="Proteomes" id="UP001342631">
    <property type="component" value="Unassembled WGS sequence"/>
</dbReference>
<dbReference type="PANTHER" id="PTHR13610:SF11">
    <property type="entry name" value="METHYLTRANSFERASE DOMAIN-CONTAINING PROTEIN"/>
    <property type="match status" value="1"/>
</dbReference>
<dbReference type="InterPro" id="IPR025789">
    <property type="entry name" value="DOT1_dom"/>
</dbReference>
<protein>
    <recommendedName>
        <fullName evidence="4">DOT1 domain-containing protein</fullName>
    </recommendedName>
</protein>
<keyword evidence="2" id="KW-0808">Transferase</keyword>
<evidence type="ECO:0000313" key="6">
    <source>
        <dbReference type="Proteomes" id="UP001342631"/>
    </source>
</evidence>
<dbReference type="Pfam" id="PF08123">
    <property type="entry name" value="DOT1"/>
    <property type="match status" value="1"/>
</dbReference>
<accession>A0ABQ6QIW0</accession>
<evidence type="ECO:0000256" key="2">
    <source>
        <dbReference type="ARBA" id="ARBA00022679"/>
    </source>
</evidence>
<keyword evidence="3" id="KW-0949">S-adenosyl-L-methionine</keyword>
<dbReference type="Gene3D" id="3.40.50.150">
    <property type="entry name" value="Vaccinia Virus protein VP39"/>
    <property type="match status" value="1"/>
</dbReference>
<evidence type="ECO:0000313" key="5">
    <source>
        <dbReference type="EMBL" id="GMU03787.1"/>
    </source>
</evidence>
<evidence type="ECO:0000256" key="1">
    <source>
        <dbReference type="ARBA" id="ARBA00022603"/>
    </source>
</evidence>
<evidence type="ECO:0000259" key="4">
    <source>
        <dbReference type="Pfam" id="PF08123"/>
    </source>
</evidence>
<dbReference type="RefSeq" id="WP_338273525.1">
    <property type="nucleotide sequence ID" value="NZ_BTTX01000001.1"/>
</dbReference>
<organism evidence="5 6">
    <name type="scientific">Corallococcus caeni</name>
    <dbReference type="NCBI Taxonomy" id="3082388"/>
    <lineage>
        <taxon>Bacteria</taxon>
        <taxon>Pseudomonadati</taxon>
        <taxon>Myxococcota</taxon>
        <taxon>Myxococcia</taxon>
        <taxon>Myxococcales</taxon>
        <taxon>Cystobacterineae</taxon>
        <taxon>Myxococcaceae</taxon>
        <taxon>Corallococcus</taxon>
    </lineage>
</organism>
<dbReference type="CDD" id="cd02440">
    <property type="entry name" value="AdoMet_MTases"/>
    <property type="match status" value="1"/>
</dbReference>
<keyword evidence="1" id="KW-0489">Methyltransferase</keyword>
<evidence type="ECO:0000256" key="3">
    <source>
        <dbReference type="ARBA" id="ARBA00022691"/>
    </source>
</evidence>
<proteinExistence type="predicted"/>
<gene>
    <name evidence="5" type="ORF">ASNO1_00390</name>
</gene>
<dbReference type="InterPro" id="IPR029063">
    <property type="entry name" value="SAM-dependent_MTases_sf"/>
</dbReference>
<dbReference type="SUPFAM" id="SSF53335">
    <property type="entry name" value="S-adenosyl-L-methionine-dependent methyltransferases"/>
    <property type="match status" value="1"/>
</dbReference>
<sequence>MHDKPDALDAGTRMRRARADLESGALRGDALRELLLSVPAFERDGWVDALLGFEEPPPDVADLPRGAVPYLPSGVDEILAMVAEVPLRPDDAFVDLGSGLGRVVMLAHLLSGARAQGVELQEPLVHRARARCAELALPRVSFVHANAADIELDGSVFFLYAPFNGEMLSAVLRRLEDVARRRPIVICTVDLELHGVPWLRERETGKVSLTLYDSCVRGVPLR</sequence>
<dbReference type="EMBL" id="BTTX01000001">
    <property type="protein sequence ID" value="GMU03787.1"/>
    <property type="molecule type" value="Genomic_DNA"/>
</dbReference>